<evidence type="ECO:0008006" key="2">
    <source>
        <dbReference type="Google" id="ProtNLM"/>
    </source>
</evidence>
<feature type="non-terminal residue" evidence="1">
    <location>
        <position position="230"/>
    </location>
</feature>
<gene>
    <name evidence="1" type="ORF">METZ01_LOCUS509267</name>
</gene>
<proteinExistence type="predicted"/>
<dbReference type="Gene3D" id="2.60.40.10">
    <property type="entry name" value="Immunoglobulins"/>
    <property type="match status" value="1"/>
</dbReference>
<dbReference type="InterPro" id="IPR008964">
    <property type="entry name" value="Invasin/intimin_cell_adhesion"/>
</dbReference>
<feature type="non-terminal residue" evidence="1">
    <location>
        <position position="1"/>
    </location>
</feature>
<name>A0A383EIZ4_9ZZZZ</name>
<reference evidence="1" key="1">
    <citation type="submission" date="2018-05" db="EMBL/GenBank/DDBJ databases">
        <authorList>
            <person name="Lanie J.A."/>
            <person name="Ng W.-L."/>
            <person name="Kazmierczak K.M."/>
            <person name="Andrzejewski T.M."/>
            <person name="Davidsen T.M."/>
            <person name="Wayne K.J."/>
            <person name="Tettelin H."/>
            <person name="Glass J.I."/>
            <person name="Rusch D."/>
            <person name="Podicherti R."/>
            <person name="Tsui H.-C.T."/>
            <person name="Winkler M.E."/>
        </authorList>
    </citation>
    <scope>NUCLEOTIDE SEQUENCE</scope>
</reference>
<dbReference type="EMBL" id="UINC01226080">
    <property type="protein sequence ID" value="SVE56413.1"/>
    <property type="molecule type" value="Genomic_DNA"/>
</dbReference>
<dbReference type="AlphaFoldDB" id="A0A383EIZ4"/>
<evidence type="ECO:0000313" key="1">
    <source>
        <dbReference type="EMBL" id="SVE56413.1"/>
    </source>
</evidence>
<organism evidence="1">
    <name type="scientific">marine metagenome</name>
    <dbReference type="NCBI Taxonomy" id="408172"/>
    <lineage>
        <taxon>unclassified sequences</taxon>
        <taxon>metagenomes</taxon>
        <taxon>ecological metagenomes</taxon>
    </lineage>
</organism>
<sequence length="230" mass="23253">GLGVARLLLYLGDPDVDLTPGALVADGSVSNDNLIEVSALVQNDRGELIDGALVRFILTGQGRLSKTENITRDGVASTTILAGTSAGFGSIAASTTIAGTALASNADNTIAFESLGDEPFVGEGSSNLLIAVILNTNNPSSSVELDAEYTGELEALVSQSDGTPVANMIVQFELDGNVGTLYPQNGLTLTNSDGIARAVVTAGSVSGAGTAKASIIIEGQTFNSDSVVYA</sequence>
<protein>
    <recommendedName>
        <fullName evidence="2">Big-1 domain-containing protein</fullName>
    </recommendedName>
</protein>
<dbReference type="InterPro" id="IPR013783">
    <property type="entry name" value="Ig-like_fold"/>
</dbReference>
<accession>A0A383EIZ4</accession>
<dbReference type="SUPFAM" id="SSF49373">
    <property type="entry name" value="Invasin/intimin cell-adhesion fragments"/>
    <property type="match status" value="1"/>
</dbReference>